<comment type="caution">
    <text evidence="2">The sequence shown here is derived from an EMBL/GenBank/DDBJ whole genome shotgun (WGS) entry which is preliminary data.</text>
</comment>
<dbReference type="RefSeq" id="WP_201371201.1">
    <property type="nucleotide sequence ID" value="NZ_BNJG01000001.1"/>
</dbReference>
<dbReference type="SUPFAM" id="SSF50939">
    <property type="entry name" value="Sialidases"/>
    <property type="match status" value="2"/>
</dbReference>
<keyword evidence="1" id="KW-0812">Transmembrane</keyword>
<keyword evidence="1" id="KW-1133">Transmembrane helix</keyword>
<sequence>MHFVSLPRKDHIPFLIVTTLMLIAGLSFAALRPIHALAASPVAQQISSDPFTNPTSQHQTQVEPSTFSYGSTVVAAFQSGRFATYGGASGISWATSFDAGLTWKRGTLSGLTVAAGGSYARASNPVVIYDQAHHIWLLSVLAAKTQFQGSSGSTAVVVSRSSDGLTWSNPVLVAATGPSDYFDKDWIVCDNHPTSAYYGRCYEEWDNGNAHGQILMSSSNDGGLTWSQSVSPASQSFSALGGQPVVQPNGNVIVPIYGYDLTTGADGIYSYRSTDGGATWTDLVKVSPSTYSGTAAPFYRGGSLPSAKIDASGKVYLVWAGCYFEANCLANETGDSTDDIVLTTSTDGITWTPLQRIPLDAIGSDVEHITAALAVDSNTAGSKAHLAVTYYYWANAGSCAAATCQIYVGLATSTNGGATWSQHQTLAGPTTATWWASTEYGYMTGDYISTSIANNRAVSAFPVATAPTGTTLHQSMYSGSVFVTGDQLLVRHSL</sequence>
<proteinExistence type="predicted"/>
<dbReference type="CDD" id="cd15482">
    <property type="entry name" value="Sialidase_non-viral"/>
    <property type="match status" value="1"/>
</dbReference>
<name>A0ABQ3UP94_9CHLR</name>
<gene>
    <name evidence="2" type="ORF">KSB_29710</name>
</gene>
<evidence type="ECO:0000313" key="2">
    <source>
        <dbReference type="EMBL" id="GHO54496.1"/>
    </source>
</evidence>
<keyword evidence="3" id="KW-1185">Reference proteome</keyword>
<evidence type="ECO:0008006" key="4">
    <source>
        <dbReference type="Google" id="ProtNLM"/>
    </source>
</evidence>
<dbReference type="Gene3D" id="2.120.10.10">
    <property type="match status" value="3"/>
</dbReference>
<keyword evidence="1" id="KW-0472">Membrane</keyword>
<feature type="transmembrane region" description="Helical" evidence="1">
    <location>
        <begin position="12"/>
        <end position="31"/>
    </location>
</feature>
<dbReference type="InterPro" id="IPR036278">
    <property type="entry name" value="Sialidase_sf"/>
</dbReference>
<dbReference type="EMBL" id="BNJG01000001">
    <property type="protein sequence ID" value="GHO54496.1"/>
    <property type="molecule type" value="Genomic_DNA"/>
</dbReference>
<organism evidence="2 3">
    <name type="scientific">Ktedonobacter robiniae</name>
    <dbReference type="NCBI Taxonomy" id="2778365"/>
    <lineage>
        <taxon>Bacteria</taxon>
        <taxon>Bacillati</taxon>
        <taxon>Chloroflexota</taxon>
        <taxon>Ktedonobacteria</taxon>
        <taxon>Ktedonobacterales</taxon>
        <taxon>Ktedonobacteraceae</taxon>
        <taxon>Ktedonobacter</taxon>
    </lineage>
</organism>
<reference evidence="2 3" key="1">
    <citation type="journal article" date="2021" name="Int. J. Syst. Evol. Microbiol.">
        <title>Reticulibacter mediterranei gen. nov., sp. nov., within the new family Reticulibacteraceae fam. nov., and Ktedonospora formicarum gen. nov., sp. nov., Ktedonobacter robiniae sp. nov., Dictyobacter formicarum sp. nov. and Dictyobacter arantiisoli sp. nov., belonging to the class Ktedonobacteria.</title>
        <authorList>
            <person name="Yabe S."/>
            <person name="Zheng Y."/>
            <person name="Wang C.M."/>
            <person name="Sakai Y."/>
            <person name="Abe K."/>
            <person name="Yokota A."/>
            <person name="Donadio S."/>
            <person name="Cavaletti L."/>
            <person name="Monciardini P."/>
        </authorList>
    </citation>
    <scope>NUCLEOTIDE SEQUENCE [LARGE SCALE GENOMIC DNA]</scope>
    <source>
        <strain evidence="2 3">SOSP1-30</strain>
    </source>
</reference>
<accession>A0ABQ3UP94</accession>
<evidence type="ECO:0000256" key="1">
    <source>
        <dbReference type="SAM" id="Phobius"/>
    </source>
</evidence>
<evidence type="ECO:0000313" key="3">
    <source>
        <dbReference type="Proteomes" id="UP000654345"/>
    </source>
</evidence>
<dbReference type="Proteomes" id="UP000654345">
    <property type="component" value="Unassembled WGS sequence"/>
</dbReference>
<protein>
    <recommendedName>
        <fullName evidence="4">Exo-alpha-sialidase</fullName>
    </recommendedName>
</protein>